<evidence type="ECO:0000256" key="1">
    <source>
        <dbReference type="SAM" id="Coils"/>
    </source>
</evidence>
<dbReference type="Proteomes" id="UP000053144">
    <property type="component" value="Chromosome 9"/>
</dbReference>
<name>A0A0L9VDJ0_PHAAN</name>
<dbReference type="Gramene" id="KOM53073">
    <property type="protein sequence ID" value="KOM53073"/>
    <property type="gene ID" value="LR48_Vigan09g173200"/>
</dbReference>
<keyword evidence="1" id="KW-0175">Coiled coil</keyword>
<protein>
    <submittedName>
        <fullName evidence="2">Uncharacterized protein</fullName>
    </submittedName>
</protein>
<feature type="coiled-coil region" evidence="1">
    <location>
        <begin position="180"/>
        <end position="231"/>
    </location>
</feature>
<reference evidence="3" key="1">
    <citation type="journal article" date="2015" name="Proc. Natl. Acad. Sci. U.S.A.">
        <title>Genome sequencing of adzuki bean (Vigna angularis) provides insight into high starch and low fat accumulation and domestication.</title>
        <authorList>
            <person name="Yang K."/>
            <person name="Tian Z."/>
            <person name="Chen C."/>
            <person name="Luo L."/>
            <person name="Zhao B."/>
            <person name="Wang Z."/>
            <person name="Yu L."/>
            <person name="Li Y."/>
            <person name="Sun Y."/>
            <person name="Li W."/>
            <person name="Chen Y."/>
            <person name="Li Y."/>
            <person name="Zhang Y."/>
            <person name="Ai D."/>
            <person name="Zhao J."/>
            <person name="Shang C."/>
            <person name="Ma Y."/>
            <person name="Wu B."/>
            <person name="Wang M."/>
            <person name="Gao L."/>
            <person name="Sun D."/>
            <person name="Zhang P."/>
            <person name="Guo F."/>
            <person name="Wang W."/>
            <person name="Li Y."/>
            <person name="Wang J."/>
            <person name="Varshney R.K."/>
            <person name="Wang J."/>
            <person name="Ling H.Q."/>
            <person name="Wan P."/>
        </authorList>
    </citation>
    <scope>NUCLEOTIDE SEQUENCE</scope>
    <source>
        <strain evidence="3">cv. Jingnong 6</strain>
    </source>
</reference>
<evidence type="ECO:0000313" key="2">
    <source>
        <dbReference type="EMBL" id="KOM53073.1"/>
    </source>
</evidence>
<evidence type="ECO:0000313" key="3">
    <source>
        <dbReference type="Proteomes" id="UP000053144"/>
    </source>
</evidence>
<gene>
    <name evidence="2" type="ORF">LR48_Vigan09g173200</name>
</gene>
<organism evidence="2 3">
    <name type="scientific">Phaseolus angularis</name>
    <name type="common">Azuki bean</name>
    <name type="synonym">Vigna angularis</name>
    <dbReference type="NCBI Taxonomy" id="3914"/>
    <lineage>
        <taxon>Eukaryota</taxon>
        <taxon>Viridiplantae</taxon>
        <taxon>Streptophyta</taxon>
        <taxon>Embryophyta</taxon>
        <taxon>Tracheophyta</taxon>
        <taxon>Spermatophyta</taxon>
        <taxon>Magnoliopsida</taxon>
        <taxon>eudicotyledons</taxon>
        <taxon>Gunneridae</taxon>
        <taxon>Pentapetalae</taxon>
        <taxon>rosids</taxon>
        <taxon>fabids</taxon>
        <taxon>Fabales</taxon>
        <taxon>Fabaceae</taxon>
        <taxon>Papilionoideae</taxon>
        <taxon>50 kb inversion clade</taxon>
        <taxon>NPAAA clade</taxon>
        <taxon>indigoferoid/millettioid clade</taxon>
        <taxon>Phaseoleae</taxon>
        <taxon>Vigna</taxon>
    </lineage>
</organism>
<dbReference type="EMBL" id="CM003379">
    <property type="protein sequence ID" value="KOM53073.1"/>
    <property type="molecule type" value="Genomic_DNA"/>
</dbReference>
<dbReference type="AlphaFoldDB" id="A0A0L9VDJ0"/>
<proteinExistence type="predicted"/>
<accession>A0A0L9VDJ0</accession>
<sequence>MAQHTPQVGYEDDLFTELRMQVEKMAKEVGRTDVPNLQQPETDIYHPGFDKKILELERGRGVGKERKRLRATILDEGKDKDGVARLSTEFREGAFDISELEGPLIRMHKGVSIELGGHERKVINDSDPEILFRGLLEFQTRALVLSRRVVHMARKELKGESKMKLARDLIVERNVREEEHRFWAHEKKKLENEKKLLEKEVQRMKSWKAGCLEAEKKVRKLNAFLKEYVEEVTKDDLQHLYNFVSNAHRKGFQKGIRQANFLYKEVSTTDFRFDVNKDIFDGRMLDDIEIFTLAGQEAERVVVEEDKEDEENVEDNLVDVTAVEEEKEDEVDQ</sequence>